<dbReference type="OrthoDB" id="5588096at2759"/>
<evidence type="ECO:0000256" key="1">
    <source>
        <dbReference type="SAM" id="Coils"/>
    </source>
</evidence>
<dbReference type="STRING" id="765440.A0A0C3FAE0"/>
<protein>
    <submittedName>
        <fullName evidence="2">Uncharacterized protein</fullName>
    </submittedName>
</protein>
<dbReference type="HOGENOM" id="CLU_1054173_0_0_1"/>
<keyword evidence="1" id="KW-0175">Coiled coil</keyword>
<dbReference type="Proteomes" id="UP000054166">
    <property type="component" value="Unassembled WGS sequence"/>
</dbReference>
<evidence type="ECO:0000313" key="2">
    <source>
        <dbReference type="EMBL" id="KIM76696.1"/>
    </source>
</evidence>
<accession>A0A0C3FAE0</accession>
<reference evidence="3" key="2">
    <citation type="submission" date="2015-01" db="EMBL/GenBank/DDBJ databases">
        <title>Evolutionary Origins and Diversification of the Mycorrhizal Mutualists.</title>
        <authorList>
            <consortium name="DOE Joint Genome Institute"/>
            <consortium name="Mycorrhizal Genomics Consortium"/>
            <person name="Kohler A."/>
            <person name="Kuo A."/>
            <person name="Nagy L.G."/>
            <person name="Floudas D."/>
            <person name="Copeland A."/>
            <person name="Barry K.W."/>
            <person name="Cichocki N."/>
            <person name="Veneault-Fourrey C."/>
            <person name="LaButti K."/>
            <person name="Lindquist E.A."/>
            <person name="Lipzen A."/>
            <person name="Lundell T."/>
            <person name="Morin E."/>
            <person name="Murat C."/>
            <person name="Riley R."/>
            <person name="Ohm R."/>
            <person name="Sun H."/>
            <person name="Tunlid A."/>
            <person name="Henrissat B."/>
            <person name="Grigoriev I.V."/>
            <person name="Hibbett D.S."/>
            <person name="Martin F."/>
        </authorList>
    </citation>
    <scope>NUCLEOTIDE SEQUENCE [LARGE SCALE GENOMIC DNA]</scope>
    <source>
        <strain evidence="3">F 1598</strain>
    </source>
</reference>
<sequence length="264" mass="30151">MRNNYEYKIAIMQSKIVGLEQDFGRKGDRGKKKVKGEERVRAMGEELGREKAEKQNTSMRVLQKEFDELQQDKEQNSQRQRKAEEEMQILQERCEKLERERRNYGAGYTDTKIMNQPRLDMKGLFTKLITAKDALVVIKEYKPKYEQAKTESRSVNGMSPCITLVIDHLLIIKFYSNVPAILCEGPHPPSTKTSHKSLPVVAICDNNFPPTSAQQGTDILEELSDHANKLSKVHAMPEVTKESRQIMAKSSFAACNAMKALMKL</sequence>
<gene>
    <name evidence="2" type="ORF">PILCRDRAFT_91487</name>
</gene>
<proteinExistence type="predicted"/>
<dbReference type="InParanoid" id="A0A0C3FAE0"/>
<name>A0A0C3FAE0_PILCF</name>
<organism evidence="2 3">
    <name type="scientific">Piloderma croceum (strain F 1598)</name>
    <dbReference type="NCBI Taxonomy" id="765440"/>
    <lineage>
        <taxon>Eukaryota</taxon>
        <taxon>Fungi</taxon>
        <taxon>Dikarya</taxon>
        <taxon>Basidiomycota</taxon>
        <taxon>Agaricomycotina</taxon>
        <taxon>Agaricomycetes</taxon>
        <taxon>Agaricomycetidae</taxon>
        <taxon>Atheliales</taxon>
        <taxon>Atheliaceae</taxon>
        <taxon>Piloderma</taxon>
    </lineage>
</organism>
<feature type="coiled-coil region" evidence="1">
    <location>
        <begin position="52"/>
        <end position="107"/>
    </location>
</feature>
<dbReference type="EMBL" id="KN833032">
    <property type="protein sequence ID" value="KIM76696.1"/>
    <property type="molecule type" value="Genomic_DNA"/>
</dbReference>
<evidence type="ECO:0000313" key="3">
    <source>
        <dbReference type="Proteomes" id="UP000054166"/>
    </source>
</evidence>
<reference evidence="2 3" key="1">
    <citation type="submission" date="2014-04" db="EMBL/GenBank/DDBJ databases">
        <authorList>
            <consortium name="DOE Joint Genome Institute"/>
            <person name="Kuo A."/>
            <person name="Tarkka M."/>
            <person name="Buscot F."/>
            <person name="Kohler A."/>
            <person name="Nagy L.G."/>
            <person name="Floudas D."/>
            <person name="Copeland A."/>
            <person name="Barry K.W."/>
            <person name="Cichocki N."/>
            <person name="Veneault-Fourrey C."/>
            <person name="LaButti K."/>
            <person name="Lindquist E.A."/>
            <person name="Lipzen A."/>
            <person name="Lundell T."/>
            <person name="Morin E."/>
            <person name="Murat C."/>
            <person name="Sun H."/>
            <person name="Tunlid A."/>
            <person name="Henrissat B."/>
            <person name="Grigoriev I.V."/>
            <person name="Hibbett D.S."/>
            <person name="Martin F."/>
            <person name="Nordberg H.P."/>
            <person name="Cantor M.N."/>
            <person name="Hua S.X."/>
        </authorList>
    </citation>
    <scope>NUCLEOTIDE SEQUENCE [LARGE SCALE GENOMIC DNA]</scope>
    <source>
        <strain evidence="2 3">F 1598</strain>
    </source>
</reference>
<keyword evidence="3" id="KW-1185">Reference proteome</keyword>
<dbReference type="AlphaFoldDB" id="A0A0C3FAE0"/>